<evidence type="ECO:0000313" key="2">
    <source>
        <dbReference type="EMBL" id="SMC78872.1"/>
    </source>
</evidence>
<dbReference type="RefSeq" id="WP_084410058.1">
    <property type="nucleotide sequence ID" value="NZ_FWXR01000008.1"/>
</dbReference>
<proteinExistence type="predicted"/>
<feature type="domain" description="Antitoxin VbhA" evidence="1">
    <location>
        <begin position="13"/>
        <end position="58"/>
    </location>
</feature>
<evidence type="ECO:0000313" key="3">
    <source>
        <dbReference type="Proteomes" id="UP000192656"/>
    </source>
</evidence>
<dbReference type="AlphaFoldDB" id="A0A1W2C1U3"/>
<protein>
    <recommendedName>
        <fullName evidence="1">Antitoxin VbhA domain-containing protein</fullName>
    </recommendedName>
</protein>
<dbReference type="InterPro" id="IPR043038">
    <property type="entry name" value="VbhA_sf"/>
</dbReference>
<name>A0A1W2C1U3_9HYPH</name>
<dbReference type="Gene3D" id="1.10.8.1050">
    <property type="entry name" value="Antitoxin VbhA-like"/>
    <property type="match status" value="1"/>
</dbReference>
<reference evidence="2 3" key="1">
    <citation type="submission" date="2017-04" db="EMBL/GenBank/DDBJ databases">
        <authorList>
            <person name="Afonso C.L."/>
            <person name="Miller P.J."/>
            <person name="Scott M.A."/>
            <person name="Spackman E."/>
            <person name="Goraichik I."/>
            <person name="Dimitrov K.M."/>
            <person name="Suarez D.L."/>
            <person name="Swayne D.E."/>
        </authorList>
    </citation>
    <scope>NUCLEOTIDE SEQUENCE [LARGE SCALE GENOMIC DNA]</scope>
    <source>
        <strain evidence="2 3">CGMCC 1.10972</strain>
    </source>
</reference>
<dbReference type="CDD" id="cd11586">
    <property type="entry name" value="VbhA_like"/>
    <property type="match status" value="1"/>
</dbReference>
<keyword evidence="3" id="KW-1185">Reference proteome</keyword>
<dbReference type="Proteomes" id="UP000192656">
    <property type="component" value="Unassembled WGS sequence"/>
</dbReference>
<gene>
    <name evidence="2" type="ORF">SAMN06297251_10879</name>
</gene>
<evidence type="ECO:0000259" key="1">
    <source>
        <dbReference type="Pfam" id="PF18495"/>
    </source>
</evidence>
<dbReference type="Pfam" id="PF18495">
    <property type="entry name" value="VbhA"/>
    <property type="match status" value="1"/>
</dbReference>
<dbReference type="STRING" id="937218.SAMN06297251_10879"/>
<dbReference type="InterPro" id="IPR041535">
    <property type="entry name" value="VbhA"/>
</dbReference>
<dbReference type="InterPro" id="IPR033788">
    <property type="entry name" value="VbhA-like"/>
</dbReference>
<dbReference type="EMBL" id="FWXR01000008">
    <property type="protein sequence ID" value="SMC78872.1"/>
    <property type="molecule type" value="Genomic_DNA"/>
</dbReference>
<organism evidence="2 3">
    <name type="scientific">Fulvimarina manganoxydans</name>
    <dbReference type="NCBI Taxonomy" id="937218"/>
    <lineage>
        <taxon>Bacteria</taxon>
        <taxon>Pseudomonadati</taxon>
        <taxon>Pseudomonadota</taxon>
        <taxon>Alphaproteobacteria</taxon>
        <taxon>Hyphomicrobiales</taxon>
        <taxon>Aurantimonadaceae</taxon>
        <taxon>Fulvimarina</taxon>
    </lineage>
</organism>
<accession>A0A1W2C1U3</accession>
<sequence length="63" mass="6886">MTDDYEEAEVARRRDAISHAKHSLALEGLTVSPNAAALLEDVAKGKLTFDEYRAKILAAEPSE</sequence>